<dbReference type="RefSeq" id="XP_064768018.1">
    <property type="nucleotide sequence ID" value="XM_064909846.1"/>
</dbReference>
<dbReference type="GeneID" id="90035358"/>
<feature type="compositionally biased region" description="Low complexity" evidence="1">
    <location>
        <begin position="174"/>
        <end position="185"/>
    </location>
</feature>
<keyword evidence="3" id="KW-1185">Reference proteome</keyword>
<evidence type="ECO:0000256" key="1">
    <source>
        <dbReference type="SAM" id="MobiDB-lite"/>
    </source>
</evidence>
<feature type="compositionally biased region" description="Polar residues" evidence="1">
    <location>
        <begin position="126"/>
        <end position="173"/>
    </location>
</feature>
<proteinExistence type="predicted"/>
<organism evidence="2 3">
    <name type="scientific">Myxozyma melibiosi</name>
    <dbReference type="NCBI Taxonomy" id="54550"/>
    <lineage>
        <taxon>Eukaryota</taxon>
        <taxon>Fungi</taxon>
        <taxon>Dikarya</taxon>
        <taxon>Ascomycota</taxon>
        <taxon>Saccharomycotina</taxon>
        <taxon>Lipomycetes</taxon>
        <taxon>Lipomycetales</taxon>
        <taxon>Lipomycetaceae</taxon>
        <taxon>Myxozyma</taxon>
    </lineage>
</organism>
<comment type="caution">
    <text evidence="2">The sequence shown here is derived from an EMBL/GenBank/DDBJ whole genome shotgun (WGS) entry which is preliminary data.</text>
</comment>
<sequence length="275" mass="29446">MPAPFLSYDCSRPVHAYATQNFPLRSWTAPAVAAMEHVLGPSNEYGSWTALPTPDDLEAGLVAVRRADPASADVVPVQLVLELLERQYARTVILVEANTQLQREIRSLQSQVQSWPASHAHEHTPYPSQQTTGNPQYHSSRSEFYTSPQQLPSYTPTSRTHGASPSAESSLDGTVSPASTTSASSPTASTAAAVAAAAHDFAPAHSLETSAKRTFDQITGSVSSGVRLSSDLVAQHVDPSIVLVRPALLESVNGGGIDGKLPRPMKRTRKQKNIM</sequence>
<reference evidence="2 3" key="1">
    <citation type="submission" date="2024-03" db="EMBL/GenBank/DDBJ databases">
        <title>Genome-scale model development and genomic sequencing of the oleaginous clade Lipomyces.</title>
        <authorList>
            <consortium name="Lawrence Berkeley National Laboratory"/>
            <person name="Czajka J.J."/>
            <person name="Han Y."/>
            <person name="Kim J."/>
            <person name="Mondo S.J."/>
            <person name="Hofstad B.A."/>
            <person name="Robles A."/>
            <person name="Haridas S."/>
            <person name="Riley R."/>
            <person name="LaButti K."/>
            <person name="Pangilinan J."/>
            <person name="Andreopoulos W."/>
            <person name="Lipzen A."/>
            <person name="Yan J."/>
            <person name="Wang M."/>
            <person name="Ng V."/>
            <person name="Grigoriev I.V."/>
            <person name="Spatafora J.W."/>
            <person name="Magnuson J.K."/>
            <person name="Baker S.E."/>
            <person name="Pomraning K.R."/>
        </authorList>
    </citation>
    <scope>NUCLEOTIDE SEQUENCE [LARGE SCALE GENOMIC DNA]</scope>
    <source>
        <strain evidence="2 3">Phaff 52-87</strain>
    </source>
</reference>
<dbReference type="EMBL" id="JBBJBU010000006">
    <property type="protein sequence ID" value="KAK7204985.1"/>
    <property type="molecule type" value="Genomic_DNA"/>
</dbReference>
<accession>A0ABR1F573</accession>
<name>A0ABR1F573_9ASCO</name>
<feature type="region of interest" description="Disordered" evidence="1">
    <location>
        <begin position="114"/>
        <end position="185"/>
    </location>
</feature>
<dbReference type="Proteomes" id="UP001498771">
    <property type="component" value="Unassembled WGS sequence"/>
</dbReference>
<protein>
    <submittedName>
        <fullName evidence="2">Uncharacterized protein</fullName>
    </submittedName>
</protein>
<gene>
    <name evidence="2" type="ORF">BZA70DRAFT_167708</name>
</gene>
<evidence type="ECO:0000313" key="3">
    <source>
        <dbReference type="Proteomes" id="UP001498771"/>
    </source>
</evidence>
<evidence type="ECO:0000313" key="2">
    <source>
        <dbReference type="EMBL" id="KAK7204985.1"/>
    </source>
</evidence>